<protein>
    <submittedName>
        <fullName evidence="1">Uncharacterized protein</fullName>
    </submittedName>
</protein>
<reference evidence="1" key="1">
    <citation type="submission" date="2017-11" db="EMBL/GenBank/DDBJ databases">
        <title>Three new genomes from thermophilic consortium.</title>
        <authorList>
            <person name="Quaggio R."/>
            <person name="Amgarten D."/>
            <person name="Setubal J.C."/>
        </authorList>
    </citation>
    <scope>NUCLEOTIDE SEQUENCE</scope>
    <source>
        <strain evidence="1">ZCTH01-B2</strain>
    </source>
</reference>
<dbReference type="Pfam" id="PF06224">
    <property type="entry name" value="AlkZ-like"/>
    <property type="match status" value="1"/>
</dbReference>
<dbReference type="InterPro" id="IPR009351">
    <property type="entry name" value="AlkZ-like"/>
</dbReference>
<dbReference type="EMBL" id="PIUK01000063">
    <property type="protein sequence ID" value="MBY6276180.1"/>
    <property type="molecule type" value="Genomic_DNA"/>
</dbReference>
<evidence type="ECO:0000313" key="2">
    <source>
        <dbReference type="Proteomes" id="UP000732377"/>
    </source>
</evidence>
<accession>A0A953I257</accession>
<evidence type="ECO:0000313" key="1">
    <source>
        <dbReference type="EMBL" id="MBY6276180.1"/>
    </source>
</evidence>
<sequence>MAEPPFAIKTGRPSPRFTGGAGIGATPALLPSWPRHRGLRSPSGTRPAFTWHRLAAPRRGGRRRGVAEGCSAFRREDLDQALSARRLVKPMLMRSTLHIVSACDYLRIRQALQPVLSRDQFYCSRDAQREQDDPKPALCVHLMQREDPAPVPTLHGHMRIRQ</sequence>
<name>A0A953I257_SYMTR</name>
<gene>
    <name evidence="1" type="ORF">CWE10_08160</name>
</gene>
<dbReference type="AlphaFoldDB" id="A0A953I257"/>
<proteinExistence type="predicted"/>
<dbReference type="RefSeq" id="WP_273379175.1">
    <property type="nucleotide sequence ID" value="NZ_PIUK01000063.1"/>
</dbReference>
<comment type="caution">
    <text evidence="1">The sequence shown here is derived from an EMBL/GenBank/DDBJ whole genome shotgun (WGS) entry which is preliminary data.</text>
</comment>
<dbReference type="Proteomes" id="UP000732377">
    <property type="component" value="Unassembled WGS sequence"/>
</dbReference>
<organism evidence="1 2">
    <name type="scientific">Symbiobacterium thermophilum</name>
    <dbReference type="NCBI Taxonomy" id="2734"/>
    <lineage>
        <taxon>Bacteria</taxon>
        <taxon>Bacillati</taxon>
        <taxon>Bacillota</taxon>
        <taxon>Clostridia</taxon>
        <taxon>Eubacteriales</taxon>
        <taxon>Symbiobacteriaceae</taxon>
        <taxon>Symbiobacterium</taxon>
    </lineage>
</organism>